<proteinExistence type="predicted"/>
<gene>
    <name evidence="1" type="ORF">FHR19_000343</name>
</gene>
<evidence type="ECO:0000313" key="1">
    <source>
        <dbReference type="EMBL" id="MBB5697018.1"/>
    </source>
</evidence>
<organism evidence="1 2">
    <name type="scientific">Sphingomonas yantingensis</name>
    <dbReference type="NCBI Taxonomy" id="1241761"/>
    <lineage>
        <taxon>Bacteria</taxon>
        <taxon>Pseudomonadati</taxon>
        <taxon>Pseudomonadota</taxon>
        <taxon>Alphaproteobacteria</taxon>
        <taxon>Sphingomonadales</taxon>
        <taxon>Sphingomonadaceae</taxon>
        <taxon>Sphingomonas</taxon>
    </lineage>
</organism>
<protein>
    <submittedName>
        <fullName evidence="1">Uncharacterized protein</fullName>
    </submittedName>
</protein>
<name>A0A7W9EGD9_9SPHN</name>
<dbReference type="EMBL" id="JACIJJ010000001">
    <property type="protein sequence ID" value="MBB5697018.1"/>
    <property type="molecule type" value="Genomic_DNA"/>
</dbReference>
<dbReference type="Proteomes" id="UP000557739">
    <property type="component" value="Unassembled WGS sequence"/>
</dbReference>
<comment type="caution">
    <text evidence="1">The sequence shown here is derived from an EMBL/GenBank/DDBJ whole genome shotgun (WGS) entry which is preliminary data.</text>
</comment>
<sequence length="114" mass="11734">MDANHIGVGAAMAVPADVIGLPAAPATSRTANQERKGPPLSAVRMMGLSTAAALLGGQQALADALAIEPRSLRLKLSADRGITDDDLLFAAAALDVRAERLWDHAAKLRAEAGQ</sequence>
<dbReference type="AlphaFoldDB" id="A0A7W9EGD9"/>
<dbReference type="RefSeq" id="WP_184023607.1">
    <property type="nucleotide sequence ID" value="NZ_JACIJJ010000001.1"/>
</dbReference>
<accession>A0A7W9EGD9</accession>
<evidence type="ECO:0000313" key="2">
    <source>
        <dbReference type="Proteomes" id="UP000557739"/>
    </source>
</evidence>
<keyword evidence="2" id="KW-1185">Reference proteome</keyword>
<reference evidence="1 2" key="1">
    <citation type="submission" date="2020-08" db="EMBL/GenBank/DDBJ databases">
        <title>Genomic Encyclopedia of Type Strains, Phase IV (KMG-IV): sequencing the most valuable type-strain genomes for metagenomic binning, comparative biology and taxonomic classification.</title>
        <authorList>
            <person name="Goeker M."/>
        </authorList>
    </citation>
    <scope>NUCLEOTIDE SEQUENCE [LARGE SCALE GENOMIC DNA]</scope>
    <source>
        <strain evidence="1 2">DSM 27244</strain>
    </source>
</reference>